<evidence type="ECO:0000313" key="6">
    <source>
        <dbReference type="Proteomes" id="UP000712157"/>
    </source>
</evidence>
<sequence>MLQIALCDNDIMELESVYTLVKEYASGQPDLDISLRRFQSSYDLLESVEARGHYDIYLLDILMPHKDGIETGQIIRRTNNTSVIIYLTSSPDFALDSYGVKAQSYLLKPVQQEKLFDALDDATNRLTIERTRHFLVRVKSSTEVIPFSQLTYVEYYKHRLICHLHSGRSIETNMYREPFEKIVQPLLDDRRFVKISASFLVNMQYIRAVTPKSFIMDIPSAHTELTITRGYSEARQTYIDYMLERGD</sequence>
<dbReference type="PANTHER" id="PTHR37299:SF1">
    <property type="entry name" value="STAGE 0 SPORULATION PROTEIN A HOMOLOG"/>
    <property type="match status" value="1"/>
</dbReference>
<dbReference type="InterPro" id="IPR001789">
    <property type="entry name" value="Sig_transdc_resp-reg_receiver"/>
</dbReference>
<dbReference type="SMART" id="SM00850">
    <property type="entry name" value="LytTR"/>
    <property type="match status" value="1"/>
</dbReference>
<reference evidence="5" key="1">
    <citation type="submission" date="2021-06" db="EMBL/GenBank/DDBJ databases">
        <title>Description of novel taxa of the family Lachnospiraceae.</title>
        <authorList>
            <person name="Chaplin A.V."/>
            <person name="Sokolova S.R."/>
            <person name="Pikina A.P."/>
            <person name="Korzhanova M."/>
            <person name="Belova V."/>
            <person name="Korostin D."/>
            <person name="Efimov B.A."/>
        </authorList>
    </citation>
    <scope>NUCLEOTIDE SEQUENCE</scope>
    <source>
        <strain evidence="5">ASD5720</strain>
    </source>
</reference>
<evidence type="ECO:0000256" key="3">
    <source>
        <dbReference type="PROSITE-ProRule" id="PRU00169"/>
    </source>
</evidence>
<feature type="domain" description="Response regulatory" evidence="4">
    <location>
        <begin position="3"/>
        <end position="123"/>
    </location>
</feature>
<proteinExistence type="predicted"/>
<evidence type="ECO:0000256" key="2">
    <source>
        <dbReference type="ARBA" id="ARBA00024867"/>
    </source>
</evidence>
<dbReference type="Proteomes" id="UP000712157">
    <property type="component" value="Unassembled WGS sequence"/>
</dbReference>
<dbReference type="PROSITE" id="PS50110">
    <property type="entry name" value="RESPONSE_REGULATORY"/>
    <property type="match status" value="1"/>
</dbReference>
<dbReference type="Pfam" id="PF04397">
    <property type="entry name" value="LytTR"/>
    <property type="match status" value="1"/>
</dbReference>
<dbReference type="Pfam" id="PF00072">
    <property type="entry name" value="Response_reg"/>
    <property type="match status" value="1"/>
</dbReference>
<dbReference type="SMART" id="SM00448">
    <property type="entry name" value="REC"/>
    <property type="match status" value="1"/>
</dbReference>
<dbReference type="InterPro" id="IPR007492">
    <property type="entry name" value="LytTR_DNA-bd_dom"/>
</dbReference>
<dbReference type="SUPFAM" id="SSF52172">
    <property type="entry name" value="CheY-like"/>
    <property type="match status" value="1"/>
</dbReference>
<gene>
    <name evidence="5" type="ORF">KTH89_07980</name>
</gene>
<dbReference type="PANTHER" id="PTHR37299">
    <property type="entry name" value="TRANSCRIPTIONAL REGULATOR-RELATED"/>
    <property type="match status" value="1"/>
</dbReference>
<evidence type="ECO:0000256" key="1">
    <source>
        <dbReference type="ARBA" id="ARBA00018672"/>
    </source>
</evidence>
<dbReference type="GO" id="GO:0000156">
    <property type="term" value="F:phosphorelay response regulator activity"/>
    <property type="evidence" value="ECO:0007669"/>
    <property type="project" value="InterPro"/>
</dbReference>
<dbReference type="GO" id="GO:0003677">
    <property type="term" value="F:DNA binding"/>
    <property type="evidence" value="ECO:0007669"/>
    <property type="project" value="UniProtKB-KW"/>
</dbReference>
<organism evidence="5 6">
    <name type="scientific">Diplocloster agilis</name>
    <dbReference type="NCBI Taxonomy" id="2850323"/>
    <lineage>
        <taxon>Bacteria</taxon>
        <taxon>Bacillati</taxon>
        <taxon>Bacillota</taxon>
        <taxon>Clostridia</taxon>
        <taxon>Lachnospirales</taxon>
        <taxon>Lachnospiraceae</taxon>
        <taxon>Diplocloster</taxon>
    </lineage>
</organism>
<keyword evidence="5" id="KW-0238">DNA-binding</keyword>
<dbReference type="EMBL" id="JAHQCW010000010">
    <property type="protein sequence ID" value="MBU9736472.1"/>
    <property type="molecule type" value="Genomic_DNA"/>
</dbReference>
<dbReference type="InterPro" id="IPR046947">
    <property type="entry name" value="LytR-like"/>
</dbReference>
<dbReference type="RefSeq" id="WP_158348647.1">
    <property type="nucleotide sequence ID" value="NZ_JAHQCW010000010.1"/>
</dbReference>
<comment type="function">
    <text evidence="2">May play the central regulatory role in sporulation. It may be an element of the effector pathway responsible for the activation of sporulation genes in response to nutritional stress. Spo0A may act in concert with spo0H (a sigma factor) to control the expression of some genes that are critical to the sporulation process.</text>
</comment>
<accession>A0A949NAH0</accession>
<dbReference type="AlphaFoldDB" id="A0A949NAH0"/>
<evidence type="ECO:0000259" key="4">
    <source>
        <dbReference type="PROSITE" id="PS50110"/>
    </source>
</evidence>
<evidence type="ECO:0000313" key="5">
    <source>
        <dbReference type="EMBL" id="MBU9736472.1"/>
    </source>
</evidence>
<name>A0A949NAH0_9FIRM</name>
<protein>
    <recommendedName>
        <fullName evidence="1">Stage 0 sporulation protein A homolog</fullName>
    </recommendedName>
</protein>
<dbReference type="Gene3D" id="3.40.50.2300">
    <property type="match status" value="1"/>
</dbReference>
<dbReference type="InterPro" id="IPR011006">
    <property type="entry name" value="CheY-like_superfamily"/>
</dbReference>
<dbReference type="Gene3D" id="2.40.50.1020">
    <property type="entry name" value="LytTr DNA-binding domain"/>
    <property type="match status" value="1"/>
</dbReference>
<keyword evidence="3" id="KW-0597">Phosphoprotein</keyword>
<comment type="caution">
    <text evidence="5">The sequence shown here is derived from an EMBL/GenBank/DDBJ whole genome shotgun (WGS) entry which is preliminary data.</text>
</comment>
<feature type="modified residue" description="4-aspartylphosphate" evidence="3">
    <location>
        <position position="60"/>
    </location>
</feature>
<keyword evidence="6" id="KW-1185">Reference proteome</keyword>